<organism evidence="1">
    <name type="scientific">bioreactor metagenome</name>
    <dbReference type="NCBI Taxonomy" id="1076179"/>
    <lineage>
        <taxon>unclassified sequences</taxon>
        <taxon>metagenomes</taxon>
        <taxon>ecological metagenomes</taxon>
    </lineage>
</organism>
<gene>
    <name evidence="1" type="ORF">SDC9_129339</name>
</gene>
<comment type="caution">
    <text evidence="1">The sequence shown here is derived from an EMBL/GenBank/DDBJ whole genome shotgun (WGS) entry which is preliminary data.</text>
</comment>
<reference evidence="1" key="1">
    <citation type="submission" date="2019-08" db="EMBL/GenBank/DDBJ databases">
        <authorList>
            <person name="Kucharzyk K."/>
            <person name="Murdoch R.W."/>
            <person name="Higgins S."/>
            <person name="Loffler F."/>
        </authorList>
    </citation>
    <scope>NUCLEOTIDE SEQUENCE</scope>
</reference>
<dbReference type="AlphaFoldDB" id="A0A645CZK1"/>
<name>A0A645CZK1_9ZZZZ</name>
<dbReference type="EMBL" id="VSSQ01031406">
    <property type="protein sequence ID" value="MPM82278.1"/>
    <property type="molecule type" value="Genomic_DNA"/>
</dbReference>
<proteinExistence type="predicted"/>
<sequence>MVHVLVYHQFGQERRSGIAPGDGPVLCRERGGYYRGVILLLPVLADVLVADDPAHVAFSRFMFQYFGHFRFQLGPCPGVTGDFFRVKVFLHARQVFGKGLAHGFPFCTLFYPSLPECLYFFPGGLCKLLFLRQQVQPLKIDAALLWVCMDKAFAGFTPYPAP</sequence>
<accession>A0A645CZK1</accession>
<protein>
    <submittedName>
        <fullName evidence="1">Uncharacterized protein</fullName>
    </submittedName>
</protein>
<evidence type="ECO:0000313" key="1">
    <source>
        <dbReference type="EMBL" id="MPM82278.1"/>
    </source>
</evidence>